<gene>
    <name evidence="2" type="ORF">H9895_01320</name>
</gene>
<dbReference type="AlphaFoldDB" id="A0A9D1PLP0"/>
<organism evidence="2 3">
    <name type="scientific">Candidatus Pseudogracilibacillus intestinigallinarum</name>
    <dbReference type="NCBI Taxonomy" id="2838742"/>
    <lineage>
        <taxon>Bacteria</taxon>
        <taxon>Bacillati</taxon>
        <taxon>Bacillota</taxon>
        <taxon>Bacilli</taxon>
        <taxon>Bacillales</taxon>
        <taxon>Bacillaceae</taxon>
        <taxon>Pseudogracilibacillus</taxon>
    </lineage>
</organism>
<protein>
    <submittedName>
        <fullName evidence="2">DUF2306 domain-containing protein</fullName>
    </submittedName>
</protein>
<evidence type="ECO:0000313" key="2">
    <source>
        <dbReference type="EMBL" id="HIV73703.1"/>
    </source>
</evidence>
<reference evidence="2" key="2">
    <citation type="submission" date="2021-04" db="EMBL/GenBank/DDBJ databases">
        <authorList>
            <person name="Gilroy R."/>
        </authorList>
    </citation>
    <scope>NUCLEOTIDE SEQUENCE</scope>
    <source>
        <strain evidence="2">CHK169-2315</strain>
    </source>
</reference>
<evidence type="ECO:0000313" key="3">
    <source>
        <dbReference type="Proteomes" id="UP000823937"/>
    </source>
</evidence>
<dbReference type="InterPro" id="IPR018750">
    <property type="entry name" value="DUF2306_membrane"/>
</dbReference>
<keyword evidence="1" id="KW-1133">Transmembrane helix</keyword>
<keyword evidence="1" id="KW-0472">Membrane</keyword>
<dbReference type="Proteomes" id="UP000823937">
    <property type="component" value="Unassembled WGS sequence"/>
</dbReference>
<accession>A0A9D1PLP0</accession>
<reference evidence="2" key="1">
    <citation type="journal article" date="2021" name="PeerJ">
        <title>Extensive microbial diversity within the chicken gut microbiome revealed by metagenomics and culture.</title>
        <authorList>
            <person name="Gilroy R."/>
            <person name="Ravi A."/>
            <person name="Getino M."/>
            <person name="Pursley I."/>
            <person name="Horton D.L."/>
            <person name="Alikhan N.F."/>
            <person name="Baker D."/>
            <person name="Gharbi K."/>
            <person name="Hall N."/>
            <person name="Watson M."/>
            <person name="Adriaenssens E.M."/>
            <person name="Foster-Nyarko E."/>
            <person name="Jarju S."/>
            <person name="Secka A."/>
            <person name="Antonio M."/>
            <person name="Oren A."/>
            <person name="Chaudhuri R.R."/>
            <person name="La Ragione R."/>
            <person name="Hildebrand F."/>
            <person name="Pallen M.J."/>
        </authorList>
    </citation>
    <scope>NUCLEOTIDE SEQUENCE</scope>
    <source>
        <strain evidence="2">CHK169-2315</strain>
    </source>
</reference>
<evidence type="ECO:0000256" key="1">
    <source>
        <dbReference type="SAM" id="Phobius"/>
    </source>
</evidence>
<proteinExistence type="predicted"/>
<feature type="transmembrane region" description="Helical" evidence="1">
    <location>
        <begin position="66"/>
        <end position="85"/>
    </location>
</feature>
<sequence>MTVFSLFIVLHIVSGSICLLVGLMAVFVKKRRGWHTYLGEIYHTSYVVVFISAIVTSIIHWEASSYLFYIAIFSYCFALFGYMAGKRRRKNWIVRHIAGMIGSYIGIVTAVLVVNISEQPLFSNLSPVFFWITPTIIGTPIIIIVANKMKQTMT</sequence>
<comment type="caution">
    <text evidence="2">The sequence shown here is derived from an EMBL/GenBank/DDBJ whole genome shotgun (WGS) entry which is preliminary data.</text>
</comment>
<dbReference type="Pfam" id="PF10067">
    <property type="entry name" value="DUF2306"/>
    <property type="match status" value="1"/>
</dbReference>
<keyword evidence="1" id="KW-0812">Transmembrane</keyword>
<feature type="transmembrane region" description="Helical" evidence="1">
    <location>
        <begin position="40"/>
        <end position="60"/>
    </location>
</feature>
<name>A0A9D1PLP0_9BACI</name>
<feature type="transmembrane region" description="Helical" evidence="1">
    <location>
        <begin position="128"/>
        <end position="146"/>
    </location>
</feature>
<feature type="transmembrane region" description="Helical" evidence="1">
    <location>
        <begin position="97"/>
        <end position="116"/>
    </location>
</feature>
<feature type="transmembrane region" description="Helical" evidence="1">
    <location>
        <begin position="6"/>
        <end position="28"/>
    </location>
</feature>
<dbReference type="EMBL" id="DXHX01000019">
    <property type="protein sequence ID" value="HIV73703.1"/>
    <property type="molecule type" value="Genomic_DNA"/>
</dbReference>